<evidence type="ECO:0000256" key="1">
    <source>
        <dbReference type="SAM" id="Phobius"/>
    </source>
</evidence>
<dbReference type="AlphaFoldDB" id="A0A0A9D4I7"/>
<name>A0A0A9D4I7_ARUDO</name>
<accession>A0A0A9D4I7</accession>
<dbReference type="EMBL" id="GBRH01219263">
    <property type="protein sequence ID" value="JAD78632.1"/>
    <property type="molecule type" value="Transcribed_RNA"/>
</dbReference>
<keyword evidence="1" id="KW-0812">Transmembrane</keyword>
<sequence length="86" mass="9844">MTHIVDMKSVALEAQSLVIYHYVLPVKVLHQRKEHVGVNAFHHRGAMIGLVAGVLSTLLIKISLQLMRRITDSEPDWRWLSQLFLS</sequence>
<reference evidence="2" key="2">
    <citation type="journal article" date="2015" name="Data Brief">
        <title>Shoot transcriptome of the giant reed, Arundo donax.</title>
        <authorList>
            <person name="Barrero R.A."/>
            <person name="Guerrero F.D."/>
            <person name="Moolhuijzen P."/>
            <person name="Goolsby J.A."/>
            <person name="Tidwell J."/>
            <person name="Bellgard S.E."/>
            <person name="Bellgard M.I."/>
        </authorList>
    </citation>
    <scope>NUCLEOTIDE SEQUENCE</scope>
    <source>
        <tissue evidence="2">Shoot tissue taken approximately 20 cm above the soil surface</tissue>
    </source>
</reference>
<organism evidence="2">
    <name type="scientific">Arundo donax</name>
    <name type="common">Giant reed</name>
    <name type="synonym">Donax arundinaceus</name>
    <dbReference type="NCBI Taxonomy" id="35708"/>
    <lineage>
        <taxon>Eukaryota</taxon>
        <taxon>Viridiplantae</taxon>
        <taxon>Streptophyta</taxon>
        <taxon>Embryophyta</taxon>
        <taxon>Tracheophyta</taxon>
        <taxon>Spermatophyta</taxon>
        <taxon>Magnoliopsida</taxon>
        <taxon>Liliopsida</taxon>
        <taxon>Poales</taxon>
        <taxon>Poaceae</taxon>
        <taxon>PACMAD clade</taxon>
        <taxon>Arundinoideae</taxon>
        <taxon>Arundineae</taxon>
        <taxon>Arundo</taxon>
    </lineage>
</organism>
<reference evidence="2" key="1">
    <citation type="submission" date="2014-09" db="EMBL/GenBank/DDBJ databases">
        <authorList>
            <person name="Magalhaes I.L.F."/>
            <person name="Oliveira U."/>
            <person name="Santos F.R."/>
            <person name="Vidigal T.H.D.A."/>
            <person name="Brescovit A.D."/>
            <person name="Santos A.J."/>
        </authorList>
    </citation>
    <scope>NUCLEOTIDE SEQUENCE</scope>
    <source>
        <tissue evidence="2">Shoot tissue taken approximately 20 cm above the soil surface</tissue>
    </source>
</reference>
<keyword evidence="1" id="KW-1133">Transmembrane helix</keyword>
<protein>
    <submittedName>
        <fullName evidence="2">Uncharacterized protein</fullName>
    </submittedName>
</protein>
<keyword evidence="1" id="KW-0472">Membrane</keyword>
<feature type="transmembrane region" description="Helical" evidence="1">
    <location>
        <begin position="41"/>
        <end position="60"/>
    </location>
</feature>
<proteinExistence type="predicted"/>
<evidence type="ECO:0000313" key="2">
    <source>
        <dbReference type="EMBL" id="JAD78632.1"/>
    </source>
</evidence>